<gene>
    <name evidence="1" type="ORF">WH47_12178</name>
</gene>
<evidence type="ECO:0000313" key="2">
    <source>
        <dbReference type="Proteomes" id="UP000053825"/>
    </source>
</evidence>
<evidence type="ECO:0000313" key="1">
    <source>
        <dbReference type="EMBL" id="KOC67848.1"/>
    </source>
</evidence>
<protein>
    <recommendedName>
        <fullName evidence="3">Histone-lysine N-methyltransferase SETMAR</fullName>
    </recommendedName>
</protein>
<keyword evidence="2" id="KW-1185">Reference proteome</keyword>
<name>A0A0L7RAI7_9HYME</name>
<dbReference type="EMBL" id="KQ414618">
    <property type="protein sequence ID" value="KOC67848.1"/>
    <property type="molecule type" value="Genomic_DNA"/>
</dbReference>
<reference evidence="1 2" key="1">
    <citation type="submission" date="2015-07" db="EMBL/GenBank/DDBJ databases">
        <title>The genome of Habropoda laboriosa.</title>
        <authorList>
            <person name="Pan H."/>
            <person name="Kapheim K."/>
        </authorList>
    </citation>
    <scope>NUCLEOTIDE SEQUENCE [LARGE SCALE GENOMIC DNA]</scope>
    <source>
        <strain evidence="1">0110345459</strain>
    </source>
</reference>
<evidence type="ECO:0008006" key="3">
    <source>
        <dbReference type="Google" id="ProtNLM"/>
    </source>
</evidence>
<proteinExistence type="predicted"/>
<accession>A0A0L7RAI7</accession>
<organism evidence="1 2">
    <name type="scientific">Habropoda laboriosa</name>
    <dbReference type="NCBI Taxonomy" id="597456"/>
    <lineage>
        <taxon>Eukaryota</taxon>
        <taxon>Metazoa</taxon>
        <taxon>Ecdysozoa</taxon>
        <taxon>Arthropoda</taxon>
        <taxon>Hexapoda</taxon>
        <taxon>Insecta</taxon>
        <taxon>Pterygota</taxon>
        <taxon>Neoptera</taxon>
        <taxon>Endopterygota</taxon>
        <taxon>Hymenoptera</taxon>
        <taxon>Apocrita</taxon>
        <taxon>Aculeata</taxon>
        <taxon>Apoidea</taxon>
        <taxon>Anthophila</taxon>
        <taxon>Apidae</taxon>
        <taxon>Habropoda</taxon>
    </lineage>
</organism>
<sequence>MNLAFEEDYVNVETLERWCANFEIGNFIGNEPRGRPDRAVDDDVLRKIMENNPR</sequence>
<dbReference type="Proteomes" id="UP000053825">
    <property type="component" value="Unassembled WGS sequence"/>
</dbReference>
<dbReference type="AlphaFoldDB" id="A0A0L7RAI7"/>